<dbReference type="EMBL" id="JADOUA010000001">
    <property type="protein sequence ID" value="MBG6092255.1"/>
    <property type="molecule type" value="Genomic_DNA"/>
</dbReference>
<gene>
    <name evidence="1" type="ORF">IW256_006368</name>
</gene>
<reference evidence="1" key="1">
    <citation type="submission" date="2020-11" db="EMBL/GenBank/DDBJ databases">
        <title>Sequencing the genomes of 1000 actinobacteria strains.</title>
        <authorList>
            <person name="Klenk H.-P."/>
        </authorList>
    </citation>
    <scope>NUCLEOTIDE SEQUENCE</scope>
    <source>
        <strain evidence="1">DSM 43175</strain>
    </source>
</reference>
<name>A0A931GMR4_9ACTN</name>
<accession>A0A931GMR4</accession>
<evidence type="ECO:0000313" key="2">
    <source>
        <dbReference type="Proteomes" id="UP000614047"/>
    </source>
</evidence>
<dbReference type="AlphaFoldDB" id="A0A931GMR4"/>
<comment type="caution">
    <text evidence="1">The sequence shown here is derived from an EMBL/GenBank/DDBJ whole genome shotgun (WGS) entry which is preliminary data.</text>
</comment>
<organism evidence="1 2">
    <name type="scientific">Actinomadura viridis</name>
    <dbReference type="NCBI Taxonomy" id="58110"/>
    <lineage>
        <taxon>Bacteria</taxon>
        <taxon>Bacillati</taxon>
        <taxon>Actinomycetota</taxon>
        <taxon>Actinomycetes</taxon>
        <taxon>Streptosporangiales</taxon>
        <taxon>Thermomonosporaceae</taxon>
        <taxon>Actinomadura</taxon>
    </lineage>
</organism>
<evidence type="ECO:0000313" key="1">
    <source>
        <dbReference type="EMBL" id="MBG6092255.1"/>
    </source>
</evidence>
<protein>
    <submittedName>
        <fullName evidence="1">Uncharacterized protein</fullName>
    </submittedName>
</protein>
<dbReference type="Proteomes" id="UP000614047">
    <property type="component" value="Unassembled WGS sequence"/>
</dbReference>
<keyword evidence="2" id="KW-1185">Reference proteome</keyword>
<proteinExistence type="predicted"/>
<sequence length="29" mass="3182">MRNLDGPALLVDDGGQPTFAVREVARRAR</sequence>